<evidence type="ECO:0000256" key="5">
    <source>
        <dbReference type="PIRNR" id="PIRNR022950"/>
    </source>
</evidence>
<feature type="active site" evidence="6">
    <location>
        <position position="174"/>
    </location>
</feature>
<reference evidence="8 9" key="1">
    <citation type="submission" date="2023-11" db="EMBL/GenBank/DDBJ databases">
        <title>Dfirmibasis_genome.</title>
        <authorList>
            <person name="Edelbroek B."/>
            <person name="Kjellin J."/>
            <person name="Jerlstrom-Hultqvist J."/>
            <person name="Soderbom F."/>
        </authorList>
    </citation>
    <scope>NUCLEOTIDE SEQUENCE [LARGE SCALE GENOMIC DNA]</scope>
    <source>
        <strain evidence="8 9">TNS-C-14</strain>
    </source>
</reference>
<keyword evidence="3 5" id="KW-0378">Hydrolase</keyword>
<dbReference type="InterPro" id="IPR016812">
    <property type="entry name" value="PPase_methylesterase_euk"/>
</dbReference>
<evidence type="ECO:0000256" key="3">
    <source>
        <dbReference type="ARBA" id="ARBA00022801"/>
    </source>
</evidence>
<proteinExistence type="inferred from homology"/>
<evidence type="ECO:0000256" key="1">
    <source>
        <dbReference type="ARBA" id="ARBA00008645"/>
    </source>
</evidence>
<accession>A0AAN7U250</accession>
<feature type="domain" description="AB hydrolase-1" evidence="7">
    <location>
        <begin position="73"/>
        <end position="334"/>
    </location>
</feature>
<organism evidence="8 9">
    <name type="scientific">Dictyostelium firmibasis</name>
    <dbReference type="NCBI Taxonomy" id="79012"/>
    <lineage>
        <taxon>Eukaryota</taxon>
        <taxon>Amoebozoa</taxon>
        <taxon>Evosea</taxon>
        <taxon>Eumycetozoa</taxon>
        <taxon>Dictyostelia</taxon>
        <taxon>Dictyosteliales</taxon>
        <taxon>Dictyosteliaceae</taxon>
        <taxon>Dictyostelium</taxon>
    </lineage>
</organism>
<sequence length="348" mass="39438">MFRGIYKGSLPPIDPSSIHHVENLADQLQDKDYYSVEWNKYFDQSRDITLPGTENTFRIYESNVDVVNDGYLFVFLHGGGYTSLSWSLVVDRIKKQNFDKNVRMMCYDCRGHGETKTSDDSNLSIETMVDDCATLINYYQDQIIGDCNTNKGDGKEDDGDETKERLKVIIVGHSMGGAVVIKTSYTNKINNLFGLIVIDVVEGTALLALSSMKSILAKRPKSFDSIKDAIKWSISSNIVKNIESARVSVPSQIKLNPEDGKYHWIAHLEKTDKYWNDWFLGLSKEFLSSRALKLLILAGTDRLDRELTIAQMQGKFQLILLPLCGHVIQEDDPKSTSDTLIEFIKRLK</sequence>
<evidence type="ECO:0000313" key="9">
    <source>
        <dbReference type="Proteomes" id="UP001344447"/>
    </source>
</evidence>
<dbReference type="Gene3D" id="3.40.50.1820">
    <property type="entry name" value="alpha/beta hydrolase"/>
    <property type="match status" value="1"/>
</dbReference>
<dbReference type="AlphaFoldDB" id="A0AAN7U250"/>
<dbReference type="EC" id="3.1.1.-" evidence="5"/>
<evidence type="ECO:0000256" key="4">
    <source>
        <dbReference type="ARBA" id="ARBA00049203"/>
    </source>
</evidence>
<dbReference type="FunFam" id="3.40.50.1820:FF:000738">
    <property type="entry name" value="Probable protein phosphatase methylesterase 1"/>
    <property type="match status" value="1"/>
</dbReference>
<keyword evidence="2 5" id="KW-0719">Serine esterase</keyword>
<comment type="caution">
    <text evidence="8">The sequence shown here is derived from an EMBL/GenBank/DDBJ whole genome shotgun (WGS) entry which is preliminary data.</text>
</comment>
<dbReference type="SUPFAM" id="SSF53474">
    <property type="entry name" value="alpha/beta-Hydrolases"/>
    <property type="match status" value="1"/>
</dbReference>
<dbReference type="EMBL" id="JAVFKY010000001">
    <property type="protein sequence ID" value="KAK5584399.1"/>
    <property type="molecule type" value="Genomic_DNA"/>
</dbReference>
<dbReference type="GO" id="GO:0051723">
    <property type="term" value="F:protein methylesterase activity"/>
    <property type="evidence" value="ECO:0007669"/>
    <property type="project" value="UniProtKB-EC"/>
</dbReference>
<gene>
    <name evidence="8" type="ORF">RB653_006010</name>
</gene>
<comment type="function">
    <text evidence="5">Demethylates proteins that have been reversibly carboxymethylated.</text>
</comment>
<name>A0AAN7U250_9MYCE</name>
<keyword evidence="9" id="KW-1185">Reference proteome</keyword>
<dbReference type="PANTHER" id="PTHR14189:SF0">
    <property type="entry name" value="PROTEIN PHOSPHATASE METHYLESTERASE 1"/>
    <property type="match status" value="1"/>
</dbReference>
<evidence type="ECO:0000259" key="7">
    <source>
        <dbReference type="Pfam" id="PF12697"/>
    </source>
</evidence>
<comment type="similarity">
    <text evidence="1 5">Belongs to the AB hydrolase superfamily.</text>
</comment>
<comment type="catalytic activity">
    <reaction evidence="4">
        <text>[phosphatase 2A protein]-C-terminal L-leucine methyl ester + H2O = [phosphatase 2A protein]-C-terminal L-leucine + methanol + H(+)</text>
        <dbReference type="Rhea" id="RHEA:48548"/>
        <dbReference type="Rhea" id="RHEA-COMP:12134"/>
        <dbReference type="Rhea" id="RHEA-COMP:12135"/>
        <dbReference type="ChEBI" id="CHEBI:15377"/>
        <dbReference type="ChEBI" id="CHEBI:15378"/>
        <dbReference type="ChEBI" id="CHEBI:17790"/>
        <dbReference type="ChEBI" id="CHEBI:90516"/>
        <dbReference type="ChEBI" id="CHEBI:90517"/>
        <dbReference type="EC" id="3.1.1.89"/>
    </reaction>
</comment>
<dbReference type="PANTHER" id="PTHR14189">
    <property type="entry name" value="PROTEIN PHOSPHATASE METHYLESTERASE-1 RELATED"/>
    <property type="match status" value="1"/>
</dbReference>
<feature type="active site" evidence="6">
    <location>
        <position position="326"/>
    </location>
</feature>
<dbReference type="PIRSF" id="PIRSF022950">
    <property type="entry name" value="PPase_methylesterase_euk"/>
    <property type="match status" value="1"/>
</dbReference>
<evidence type="ECO:0000256" key="2">
    <source>
        <dbReference type="ARBA" id="ARBA00022487"/>
    </source>
</evidence>
<evidence type="ECO:0000256" key="6">
    <source>
        <dbReference type="PIRSR" id="PIRSR022950-1"/>
    </source>
</evidence>
<dbReference type="Proteomes" id="UP001344447">
    <property type="component" value="Unassembled WGS sequence"/>
</dbReference>
<protein>
    <recommendedName>
        <fullName evidence="5">Protein phosphatase methylesterase 1</fullName>
        <shortName evidence="5">PME-1</shortName>
        <ecNumber evidence="5">3.1.1.-</ecNumber>
    </recommendedName>
</protein>
<evidence type="ECO:0000313" key="8">
    <source>
        <dbReference type="EMBL" id="KAK5584399.1"/>
    </source>
</evidence>
<dbReference type="InterPro" id="IPR000073">
    <property type="entry name" value="AB_hydrolase_1"/>
</dbReference>
<dbReference type="Pfam" id="PF12697">
    <property type="entry name" value="Abhydrolase_6"/>
    <property type="match status" value="1"/>
</dbReference>
<feature type="active site" evidence="6">
    <location>
        <position position="199"/>
    </location>
</feature>
<dbReference type="InterPro" id="IPR029058">
    <property type="entry name" value="AB_hydrolase_fold"/>
</dbReference>